<dbReference type="EMBL" id="JAMQKB010000001">
    <property type="protein sequence ID" value="MDC3423108.1"/>
    <property type="molecule type" value="Genomic_DNA"/>
</dbReference>
<keyword evidence="2 4" id="KW-0808">Transferase</keyword>
<dbReference type="PROSITE" id="PS00445">
    <property type="entry name" value="FGGY_KINASES_2"/>
    <property type="match status" value="1"/>
</dbReference>
<feature type="domain" description="Carbohydrate kinase FGGY N-terminal" evidence="5">
    <location>
        <begin position="4"/>
        <end position="246"/>
    </location>
</feature>
<dbReference type="InterPro" id="IPR018485">
    <property type="entry name" value="FGGY_C"/>
</dbReference>
<dbReference type="Pfam" id="PF02782">
    <property type="entry name" value="FGGY_C"/>
    <property type="match status" value="1"/>
</dbReference>
<gene>
    <name evidence="7" type="ORF">NC797_01125</name>
</gene>
<evidence type="ECO:0000256" key="2">
    <source>
        <dbReference type="ARBA" id="ARBA00022679"/>
    </source>
</evidence>
<evidence type="ECO:0000256" key="4">
    <source>
        <dbReference type="RuleBase" id="RU003733"/>
    </source>
</evidence>
<accession>A0A9X3WQZ9</accession>
<dbReference type="InterPro" id="IPR018483">
    <property type="entry name" value="Carb_kinase_FGGY_CS"/>
</dbReference>
<sequence length="500" mass="56150">MPSYVIGLDIGTTSLKAVLFDYSGSVVLEQEKNYPLLYPHQGWVEQDPIEIENAAIYCLQALVSNRLIDKNDIKGIGISSAMHSLICTTNDGDPLSASITWADFRSEAQTERLRVNSPEMYEYTGTPIHPMEPLTKLMWMKENEWEPYKRADKFISIKEFIIKRWFGEEVVDYSVAAATGLFDIKKLDWNELALEKAGIDKTNLFQPVPPTYLLRGLTKAIATKIGISTTTPFVIGASDGPLANLGVGAIEPGETAITIGTSSAIRQFTDRPLLDEQQSVFTYRFDKNSWITGGPSNNGGNVLSWLQHVFSVYEGKMSFDEMNRLASSVKPGANKLLFLPYLNGERAPFWDSKAKGTYIGLSPTHRKGEMIRAAMEGVIFNVYQIGHALEKLENTQHKTLFANGGFARSTLWVEIVADMFGKTVQLPTSHQSSAWGAAWLALYSLQEVSSLKEIKNYIPMKEPVKPNMDNHQYYQEMFQIYKEIYFELKGSYAKLNALHD</sequence>
<comment type="similarity">
    <text evidence="1 4">Belongs to the FGGY kinase family.</text>
</comment>
<proteinExistence type="inferred from homology"/>
<comment type="caution">
    <text evidence="7">The sequence shown here is derived from an EMBL/GenBank/DDBJ whole genome shotgun (WGS) entry which is preliminary data.</text>
</comment>
<dbReference type="RefSeq" id="WP_272434758.1">
    <property type="nucleotide sequence ID" value="NZ_JAMQKB010000001.1"/>
</dbReference>
<dbReference type="InterPro" id="IPR018484">
    <property type="entry name" value="FGGY_N"/>
</dbReference>
<dbReference type="InterPro" id="IPR050406">
    <property type="entry name" value="FGGY_Carb_Kinase"/>
</dbReference>
<evidence type="ECO:0000313" key="8">
    <source>
        <dbReference type="Proteomes" id="UP001145050"/>
    </source>
</evidence>
<evidence type="ECO:0000256" key="1">
    <source>
        <dbReference type="ARBA" id="ARBA00009156"/>
    </source>
</evidence>
<dbReference type="PROSITE" id="PS00933">
    <property type="entry name" value="FGGY_KINASES_1"/>
    <property type="match status" value="1"/>
</dbReference>
<protein>
    <submittedName>
        <fullName evidence="7">Gluconokinase</fullName>
    </submittedName>
</protein>
<dbReference type="GO" id="GO:0005975">
    <property type="term" value="P:carbohydrate metabolic process"/>
    <property type="evidence" value="ECO:0007669"/>
    <property type="project" value="InterPro"/>
</dbReference>
<dbReference type="PIRSF" id="PIRSF000538">
    <property type="entry name" value="GlpK"/>
    <property type="match status" value="1"/>
</dbReference>
<evidence type="ECO:0000313" key="7">
    <source>
        <dbReference type="EMBL" id="MDC3423108.1"/>
    </source>
</evidence>
<dbReference type="Pfam" id="PF00370">
    <property type="entry name" value="FGGY_N"/>
    <property type="match status" value="1"/>
</dbReference>
<dbReference type="Gene3D" id="3.30.420.40">
    <property type="match status" value="2"/>
</dbReference>
<dbReference type="InterPro" id="IPR000577">
    <property type="entry name" value="Carb_kinase_FGGY"/>
</dbReference>
<evidence type="ECO:0000259" key="6">
    <source>
        <dbReference type="Pfam" id="PF02782"/>
    </source>
</evidence>
<dbReference type="Proteomes" id="UP001145050">
    <property type="component" value="Unassembled WGS sequence"/>
</dbReference>
<organism evidence="7 8">
    <name type="scientific">Terrihalobacillus insolitus</name>
    <dbReference type="NCBI Taxonomy" id="2950438"/>
    <lineage>
        <taxon>Bacteria</taxon>
        <taxon>Bacillati</taxon>
        <taxon>Bacillota</taxon>
        <taxon>Bacilli</taxon>
        <taxon>Bacillales</taxon>
        <taxon>Bacillaceae</taxon>
        <taxon>Terrihalobacillus</taxon>
    </lineage>
</organism>
<dbReference type="CDD" id="cd07770">
    <property type="entry name" value="ASKHA_NBD_FGGY_GntK"/>
    <property type="match status" value="1"/>
</dbReference>
<dbReference type="AlphaFoldDB" id="A0A9X3WQZ9"/>
<dbReference type="PANTHER" id="PTHR43095">
    <property type="entry name" value="SUGAR KINASE"/>
    <property type="match status" value="1"/>
</dbReference>
<feature type="domain" description="Carbohydrate kinase FGGY C-terminal" evidence="6">
    <location>
        <begin position="256"/>
        <end position="444"/>
    </location>
</feature>
<dbReference type="GO" id="GO:0016301">
    <property type="term" value="F:kinase activity"/>
    <property type="evidence" value="ECO:0007669"/>
    <property type="project" value="UniProtKB-KW"/>
</dbReference>
<evidence type="ECO:0000259" key="5">
    <source>
        <dbReference type="Pfam" id="PF00370"/>
    </source>
</evidence>
<keyword evidence="8" id="KW-1185">Reference proteome</keyword>
<dbReference type="InterPro" id="IPR043129">
    <property type="entry name" value="ATPase_NBD"/>
</dbReference>
<dbReference type="PANTHER" id="PTHR43095:SF2">
    <property type="entry name" value="GLUCONOKINASE"/>
    <property type="match status" value="1"/>
</dbReference>
<reference evidence="7" key="1">
    <citation type="submission" date="2022-06" db="EMBL/GenBank/DDBJ databases">
        <title>Aquibacillus sp. a new bacterium isolated from soil saline samples.</title>
        <authorList>
            <person name="Galisteo C."/>
            <person name="De La Haba R."/>
            <person name="Sanchez-Porro C."/>
            <person name="Ventosa A."/>
        </authorList>
    </citation>
    <scope>NUCLEOTIDE SEQUENCE</scope>
    <source>
        <strain evidence="7">3ASR75-11</strain>
    </source>
</reference>
<evidence type="ECO:0000256" key="3">
    <source>
        <dbReference type="ARBA" id="ARBA00022777"/>
    </source>
</evidence>
<keyword evidence="3 4" id="KW-0418">Kinase</keyword>
<dbReference type="GO" id="GO:0016773">
    <property type="term" value="F:phosphotransferase activity, alcohol group as acceptor"/>
    <property type="evidence" value="ECO:0007669"/>
    <property type="project" value="InterPro"/>
</dbReference>
<name>A0A9X3WQZ9_9BACI</name>
<dbReference type="SUPFAM" id="SSF53067">
    <property type="entry name" value="Actin-like ATPase domain"/>
    <property type="match status" value="2"/>
</dbReference>